<comment type="caution">
    <text evidence="2">The sequence shown here is derived from an EMBL/GenBank/DDBJ whole genome shotgun (WGS) entry which is preliminary data.</text>
</comment>
<reference evidence="2" key="1">
    <citation type="submission" date="2020-05" db="EMBL/GenBank/DDBJ databases">
        <title>Phylogenomic resolution of chytrid fungi.</title>
        <authorList>
            <person name="Stajich J.E."/>
            <person name="Amses K."/>
            <person name="Simmons R."/>
            <person name="Seto K."/>
            <person name="Myers J."/>
            <person name="Bonds A."/>
            <person name="Quandt C.A."/>
            <person name="Barry K."/>
            <person name="Liu P."/>
            <person name="Grigoriev I."/>
            <person name="Longcore J.E."/>
            <person name="James T.Y."/>
        </authorList>
    </citation>
    <scope>NUCLEOTIDE SEQUENCE</scope>
    <source>
        <strain evidence="2">JEL0318</strain>
    </source>
</reference>
<dbReference type="AlphaFoldDB" id="A0AAD5SEC8"/>
<sequence length="246" mass="27975">MTKQWTSSSLTALTYSKARYSAPFLALELGKDQACYDFLKWYITVAPTYDFSDTSLPFLNIHNANALESVDYIVATDWMKLDLSVLVAMYLLKLKFLLDAGRLESMAKEKVENFNYHSDDPMTHFYRFSSSIVANDPRLQNSKSLKSALRDLNILHNLGLWSYENVFKFFGNPVAGNEEEARYIVLEALLAFGTSDVYNLWIMMVRTGHENHMAQESNDDEAGGEDDGKIDEEEQELGRTMAGLNV</sequence>
<gene>
    <name evidence="2" type="ORF">HK097_006493</name>
</gene>
<dbReference type="Proteomes" id="UP001212841">
    <property type="component" value="Unassembled WGS sequence"/>
</dbReference>
<name>A0AAD5SEC8_9FUNG</name>
<evidence type="ECO:0000256" key="1">
    <source>
        <dbReference type="SAM" id="MobiDB-lite"/>
    </source>
</evidence>
<evidence type="ECO:0000313" key="3">
    <source>
        <dbReference type="Proteomes" id="UP001212841"/>
    </source>
</evidence>
<organism evidence="2 3">
    <name type="scientific">Rhizophlyctis rosea</name>
    <dbReference type="NCBI Taxonomy" id="64517"/>
    <lineage>
        <taxon>Eukaryota</taxon>
        <taxon>Fungi</taxon>
        <taxon>Fungi incertae sedis</taxon>
        <taxon>Chytridiomycota</taxon>
        <taxon>Chytridiomycota incertae sedis</taxon>
        <taxon>Chytridiomycetes</taxon>
        <taxon>Rhizophlyctidales</taxon>
        <taxon>Rhizophlyctidaceae</taxon>
        <taxon>Rhizophlyctis</taxon>
    </lineage>
</organism>
<keyword evidence="3" id="KW-1185">Reference proteome</keyword>
<proteinExistence type="predicted"/>
<feature type="region of interest" description="Disordered" evidence="1">
    <location>
        <begin position="214"/>
        <end position="246"/>
    </location>
</feature>
<dbReference type="EMBL" id="JADGJD010000303">
    <property type="protein sequence ID" value="KAJ3052341.1"/>
    <property type="molecule type" value="Genomic_DNA"/>
</dbReference>
<accession>A0AAD5SEC8</accession>
<feature type="compositionally biased region" description="Acidic residues" evidence="1">
    <location>
        <begin position="217"/>
        <end position="235"/>
    </location>
</feature>
<protein>
    <submittedName>
        <fullName evidence="2">Uncharacterized protein</fullName>
    </submittedName>
</protein>
<evidence type="ECO:0000313" key="2">
    <source>
        <dbReference type="EMBL" id="KAJ3052341.1"/>
    </source>
</evidence>